<sequence>MASEGDELPDNALNNKRVKCHPNNKAGSPVKLLNDSFVICHKHPNFALTSKLSFGTLNQQAGEFIAQLKYENREKIKSEILSEIELSKQKDNEHNSTIINEYSEIVKLQIENSLLKELYKEVQGSVNWSDILLMSDPNLALNELIAKIETCTKKAQYTVKNNKHNKMKSRKDWITPAIINSYNKKEELYKRWKSDPRSVNWSDILLMPDPNLALNEIIAKIKTCTKKAQYKVKNNKHNKMKPRKDWITSAIINSCNKKEKLYKRW</sequence>
<protein>
    <submittedName>
        <fullName evidence="2">Uncharacterized protein</fullName>
    </submittedName>
</protein>
<gene>
    <name evidence="2" type="ORF">TSAR_009880</name>
</gene>
<organism evidence="2 3">
    <name type="scientific">Trichomalopsis sarcophagae</name>
    <dbReference type="NCBI Taxonomy" id="543379"/>
    <lineage>
        <taxon>Eukaryota</taxon>
        <taxon>Metazoa</taxon>
        <taxon>Ecdysozoa</taxon>
        <taxon>Arthropoda</taxon>
        <taxon>Hexapoda</taxon>
        <taxon>Insecta</taxon>
        <taxon>Pterygota</taxon>
        <taxon>Neoptera</taxon>
        <taxon>Endopterygota</taxon>
        <taxon>Hymenoptera</taxon>
        <taxon>Apocrita</taxon>
        <taxon>Proctotrupomorpha</taxon>
        <taxon>Chalcidoidea</taxon>
        <taxon>Pteromalidae</taxon>
        <taxon>Pteromalinae</taxon>
        <taxon>Trichomalopsis</taxon>
    </lineage>
</organism>
<evidence type="ECO:0000256" key="1">
    <source>
        <dbReference type="SAM" id="MobiDB-lite"/>
    </source>
</evidence>
<proteinExistence type="predicted"/>
<reference evidence="2 3" key="1">
    <citation type="journal article" date="2017" name="Curr. Biol.">
        <title>The Evolution of Venom by Co-option of Single-Copy Genes.</title>
        <authorList>
            <person name="Martinson E.O."/>
            <person name="Mrinalini"/>
            <person name="Kelkar Y.D."/>
            <person name="Chang C.H."/>
            <person name="Werren J.H."/>
        </authorList>
    </citation>
    <scope>NUCLEOTIDE SEQUENCE [LARGE SCALE GENOMIC DNA]</scope>
    <source>
        <strain evidence="2 3">Alberta</strain>
        <tissue evidence="2">Whole body</tissue>
    </source>
</reference>
<dbReference type="EMBL" id="NNAY01004099">
    <property type="protein sequence ID" value="OXU18364.1"/>
    <property type="molecule type" value="Genomic_DNA"/>
</dbReference>
<keyword evidence="3" id="KW-1185">Reference proteome</keyword>
<evidence type="ECO:0000313" key="3">
    <source>
        <dbReference type="Proteomes" id="UP000215335"/>
    </source>
</evidence>
<dbReference type="AlphaFoldDB" id="A0A232EJ38"/>
<name>A0A232EJ38_9HYME</name>
<evidence type="ECO:0000313" key="2">
    <source>
        <dbReference type="EMBL" id="OXU18364.1"/>
    </source>
</evidence>
<feature type="region of interest" description="Disordered" evidence="1">
    <location>
        <begin position="1"/>
        <end position="25"/>
    </location>
</feature>
<dbReference type="Proteomes" id="UP000215335">
    <property type="component" value="Unassembled WGS sequence"/>
</dbReference>
<comment type="caution">
    <text evidence="2">The sequence shown here is derived from an EMBL/GenBank/DDBJ whole genome shotgun (WGS) entry which is preliminary data.</text>
</comment>
<accession>A0A232EJ38</accession>